<dbReference type="AlphaFoldDB" id="A0A366LJF5"/>
<protein>
    <submittedName>
        <fullName evidence="1">Uncharacterized protein</fullName>
    </submittedName>
</protein>
<proteinExistence type="predicted"/>
<accession>A0A366LJF5</accession>
<sequence length="98" mass="11191">MDELKQYSLLARLGWQLVVMGALIELRSSPHEPPTLRIFRRRGQWVPVRADMREGRPVFLMPKAKVAPPQWRSVEARSSKAAVEVRDLVRSSAGRNEA</sequence>
<dbReference type="Proteomes" id="UP000253303">
    <property type="component" value="Unassembled WGS sequence"/>
</dbReference>
<reference evidence="1 2" key="1">
    <citation type="submission" date="2018-06" db="EMBL/GenBank/DDBJ databases">
        <title>Sphaerisporangium craniellae sp. nov., isolated from a marine sponge in the South China Sea.</title>
        <authorList>
            <person name="Li L."/>
        </authorList>
    </citation>
    <scope>NUCLEOTIDE SEQUENCE [LARGE SCALE GENOMIC DNA]</scope>
    <source>
        <strain evidence="1 2">LHW63015</strain>
    </source>
</reference>
<keyword evidence="2" id="KW-1185">Reference proteome</keyword>
<name>A0A366LJF5_9ACTN</name>
<organism evidence="1 2">
    <name type="scientific">Spongiactinospora rosea</name>
    <dbReference type="NCBI Taxonomy" id="2248750"/>
    <lineage>
        <taxon>Bacteria</taxon>
        <taxon>Bacillati</taxon>
        <taxon>Actinomycetota</taxon>
        <taxon>Actinomycetes</taxon>
        <taxon>Streptosporangiales</taxon>
        <taxon>Streptosporangiaceae</taxon>
        <taxon>Spongiactinospora</taxon>
    </lineage>
</organism>
<evidence type="ECO:0000313" key="2">
    <source>
        <dbReference type="Proteomes" id="UP000253303"/>
    </source>
</evidence>
<gene>
    <name evidence="1" type="ORF">DP939_42835</name>
</gene>
<dbReference type="EMBL" id="QMEY01000040">
    <property type="protein sequence ID" value="RBQ14016.1"/>
    <property type="molecule type" value="Genomic_DNA"/>
</dbReference>
<evidence type="ECO:0000313" key="1">
    <source>
        <dbReference type="EMBL" id="RBQ14016.1"/>
    </source>
</evidence>
<comment type="caution">
    <text evidence="1">The sequence shown here is derived from an EMBL/GenBank/DDBJ whole genome shotgun (WGS) entry which is preliminary data.</text>
</comment>